<dbReference type="EMBL" id="JAULSW010000003">
    <property type="protein sequence ID" value="KAK3387993.1"/>
    <property type="molecule type" value="Genomic_DNA"/>
</dbReference>
<evidence type="ECO:0000313" key="2">
    <source>
        <dbReference type="Proteomes" id="UP001285441"/>
    </source>
</evidence>
<accession>A0AAE0NUI6</accession>
<dbReference type="AlphaFoldDB" id="A0AAE0NUI6"/>
<reference evidence="1" key="1">
    <citation type="journal article" date="2023" name="Mol. Phylogenet. Evol.">
        <title>Genome-scale phylogeny and comparative genomics of the fungal order Sordariales.</title>
        <authorList>
            <person name="Hensen N."/>
            <person name="Bonometti L."/>
            <person name="Westerberg I."/>
            <person name="Brannstrom I.O."/>
            <person name="Guillou S."/>
            <person name="Cros-Aarteil S."/>
            <person name="Calhoun S."/>
            <person name="Haridas S."/>
            <person name="Kuo A."/>
            <person name="Mondo S."/>
            <person name="Pangilinan J."/>
            <person name="Riley R."/>
            <person name="LaButti K."/>
            <person name="Andreopoulos B."/>
            <person name="Lipzen A."/>
            <person name="Chen C."/>
            <person name="Yan M."/>
            <person name="Daum C."/>
            <person name="Ng V."/>
            <person name="Clum A."/>
            <person name="Steindorff A."/>
            <person name="Ohm R.A."/>
            <person name="Martin F."/>
            <person name="Silar P."/>
            <person name="Natvig D.O."/>
            <person name="Lalanne C."/>
            <person name="Gautier V."/>
            <person name="Ament-Velasquez S.L."/>
            <person name="Kruys A."/>
            <person name="Hutchinson M.I."/>
            <person name="Powell A.J."/>
            <person name="Barry K."/>
            <person name="Miller A.N."/>
            <person name="Grigoriev I.V."/>
            <person name="Debuchy R."/>
            <person name="Gladieux P."/>
            <person name="Hiltunen Thoren M."/>
            <person name="Johannesson H."/>
        </authorList>
    </citation>
    <scope>NUCLEOTIDE SEQUENCE</scope>
    <source>
        <strain evidence="1">CBS 232.78</strain>
    </source>
</reference>
<sequence>MTTTAGQASWIRTSVRLPWLRNKQEDIVLCIHPDWEPARSPLQIEFTDRRSAVIVTKVPAPQPSHWKILLTYTIHNRTVLDVAKSVLDMREPLAVPHWQPKNNATINELFLPHAHMPDMAAAVKTACDTAIKHYSNTLVQAPRVARLARQCDEWMESYSRIHEWREGFWVALSPTKHVSGLATDLELIMMISPTAMEIAMYTKRHMREWKGASLRAAIAEFDARVKDLRRMEEWRWTRIQMHLLDVAPYLHNARNTSYGG</sequence>
<keyword evidence="2" id="KW-1185">Reference proteome</keyword>
<evidence type="ECO:0000313" key="1">
    <source>
        <dbReference type="EMBL" id="KAK3387993.1"/>
    </source>
</evidence>
<organism evidence="1 2">
    <name type="scientific">Podospora didyma</name>
    <dbReference type="NCBI Taxonomy" id="330526"/>
    <lineage>
        <taxon>Eukaryota</taxon>
        <taxon>Fungi</taxon>
        <taxon>Dikarya</taxon>
        <taxon>Ascomycota</taxon>
        <taxon>Pezizomycotina</taxon>
        <taxon>Sordariomycetes</taxon>
        <taxon>Sordariomycetidae</taxon>
        <taxon>Sordariales</taxon>
        <taxon>Podosporaceae</taxon>
        <taxon>Podospora</taxon>
    </lineage>
</organism>
<reference evidence="1" key="2">
    <citation type="submission" date="2023-06" db="EMBL/GenBank/DDBJ databases">
        <authorList>
            <consortium name="Lawrence Berkeley National Laboratory"/>
            <person name="Haridas S."/>
            <person name="Hensen N."/>
            <person name="Bonometti L."/>
            <person name="Westerberg I."/>
            <person name="Brannstrom I.O."/>
            <person name="Guillou S."/>
            <person name="Cros-Aarteil S."/>
            <person name="Calhoun S."/>
            <person name="Kuo A."/>
            <person name="Mondo S."/>
            <person name="Pangilinan J."/>
            <person name="Riley R."/>
            <person name="LaButti K."/>
            <person name="Andreopoulos B."/>
            <person name="Lipzen A."/>
            <person name="Chen C."/>
            <person name="Yanf M."/>
            <person name="Daum C."/>
            <person name="Ng V."/>
            <person name="Clum A."/>
            <person name="Steindorff A."/>
            <person name="Ohm R."/>
            <person name="Martin F."/>
            <person name="Silar P."/>
            <person name="Natvig D."/>
            <person name="Lalanne C."/>
            <person name="Gautier V."/>
            <person name="Ament-velasquez S.L."/>
            <person name="Kruys A."/>
            <person name="Hutchinson M.I."/>
            <person name="Powell A.J."/>
            <person name="Barry K."/>
            <person name="Miller A.N."/>
            <person name="Grigoriev I.V."/>
            <person name="Debuchy R."/>
            <person name="Gladieux P."/>
            <person name="Thoren M.H."/>
            <person name="Johannesson H."/>
        </authorList>
    </citation>
    <scope>NUCLEOTIDE SEQUENCE</scope>
    <source>
        <strain evidence="1">CBS 232.78</strain>
    </source>
</reference>
<protein>
    <submittedName>
        <fullName evidence="1">Uncharacterized protein</fullName>
    </submittedName>
</protein>
<comment type="caution">
    <text evidence="1">The sequence shown here is derived from an EMBL/GenBank/DDBJ whole genome shotgun (WGS) entry which is preliminary data.</text>
</comment>
<gene>
    <name evidence="1" type="ORF">B0H63DRAFT_559408</name>
</gene>
<proteinExistence type="predicted"/>
<name>A0AAE0NUI6_9PEZI</name>
<dbReference type="Proteomes" id="UP001285441">
    <property type="component" value="Unassembled WGS sequence"/>
</dbReference>